<dbReference type="KEGG" id="lrs:PX52LOC_01676"/>
<keyword evidence="2" id="KW-1185">Reference proteome</keyword>
<reference evidence="2" key="1">
    <citation type="submission" date="2019-08" db="EMBL/GenBank/DDBJ databases">
        <title>Limnoglobus roseus gen. nov., sp. nov., a novel freshwater planctomycete with a giant genome from the family Gemmataceae.</title>
        <authorList>
            <person name="Kulichevskaya I.S."/>
            <person name="Naumoff D.G."/>
            <person name="Miroshnikov K."/>
            <person name="Ivanova A."/>
            <person name="Philippov D.A."/>
            <person name="Hakobyan A."/>
            <person name="Rijpstra I.C."/>
            <person name="Sinninghe Damste J.S."/>
            <person name="Liesack W."/>
            <person name="Dedysh S.N."/>
        </authorList>
    </citation>
    <scope>NUCLEOTIDE SEQUENCE [LARGE SCALE GENOMIC DNA]</scope>
    <source>
        <strain evidence="2">PX52</strain>
    </source>
</reference>
<gene>
    <name evidence="1" type="ORF">PX52LOC_01676</name>
</gene>
<accession>A0A5C1AAD7</accession>
<dbReference type="AlphaFoldDB" id="A0A5C1AAD7"/>
<name>A0A5C1AAD7_9BACT</name>
<evidence type="ECO:0000313" key="1">
    <source>
        <dbReference type="EMBL" id="QEL14782.1"/>
    </source>
</evidence>
<protein>
    <submittedName>
        <fullName evidence="1">Uncharacterized protein</fullName>
    </submittedName>
</protein>
<sequence length="302" mass="32200">MTFVPYLSAEEYESFGVSDATPSQIDSACRVINTCLARPEGLVWSPDANGAPAFMTNQNPSRNLTIPGPINPGSNVVIGLPGQAFGQQYIGEVVILDRAIPAKVEACVVTAASSDSITLASVQLVHGTQFTLDFGLTILQELPVPAQRSTVRLSRTPVVRILSAFGRYGAGRRSQQFSGPDINTNLLAMTAAFGGPPAWVQFPVDQTDVNTGTGEVWIPPGLMLAYFSDVRLRYVAGWPKESLPGDIKQAVANIVRTAIDSPFGGNIKSMKAGDAALERFSASSIDRDTQALLLPYKTLLTA</sequence>
<evidence type="ECO:0000313" key="2">
    <source>
        <dbReference type="Proteomes" id="UP000324974"/>
    </source>
</evidence>
<dbReference type="RefSeq" id="WP_149109647.1">
    <property type="nucleotide sequence ID" value="NZ_CP042425.1"/>
</dbReference>
<dbReference type="EMBL" id="CP042425">
    <property type="protein sequence ID" value="QEL14782.1"/>
    <property type="molecule type" value="Genomic_DNA"/>
</dbReference>
<proteinExistence type="predicted"/>
<dbReference type="OrthoDB" id="9119666at2"/>
<organism evidence="1 2">
    <name type="scientific">Limnoglobus roseus</name>
    <dbReference type="NCBI Taxonomy" id="2598579"/>
    <lineage>
        <taxon>Bacteria</taxon>
        <taxon>Pseudomonadati</taxon>
        <taxon>Planctomycetota</taxon>
        <taxon>Planctomycetia</taxon>
        <taxon>Gemmatales</taxon>
        <taxon>Gemmataceae</taxon>
        <taxon>Limnoglobus</taxon>
    </lineage>
</organism>
<dbReference type="Proteomes" id="UP000324974">
    <property type="component" value="Chromosome"/>
</dbReference>